<feature type="region of interest" description="Disordered" evidence="1">
    <location>
        <begin position="192"/>
        <end position="215"/>
    </location>
</feature>
<dbReference type="InterPro" id="IPR014001">
    <property type="entry name" value="Helicase_ATP-bd"/>
</dbReference>
<name>A0AA36J4U6_9DINO</name>
<dbReference type="GO" id="GO:0005829">
    <property type="term" value="C:cytosol"/>
    <property type="evidence" value="ECO:0007669"/>
    <property type="project" value="TreeGrafter"/>
</dbReference>
<dbReference type="Pfam" id="PF04851">
    <property type="entry name" value="ResIII"/>
    <property type="match status" value="1"/>
</dbReference>
<comment type="caution">
    <text evidence="3">The sequence shown here is derived from an EMBL/GenBank/DDBJ whole genome shotgun (WGS) entry which is preliminary data.</text>
</comment>
<evidence type="ECO:0000313" key="4">
    <source>
        <dbReference type="Proteomes" id="UP001178507"/>
    </source>
</evidence>
<dbReference type="GO" id="GO:0016787">
    <property type="term" value="F:hydrolase activity"/>
    <property type="evidence" value="ECO:0007669"/>
    <property type="project" value="InterPro"/>
</dbReference>
<dbReference type="InterPro" id="IPR050742">
    <property type="entry name" value="Helicase_Restrict-Modif_Enz"/>
</dbReference>
<dbReference type="AlphaFoldDB" id="A0AA36J4U6"/>
<reference evidence="3" key="1">
    <citation type="submission" date="2023-08" db="EMBL/GenBank/DDBJ databases">
        <authorList>
            <person name="Chen Y."/>
            <person name="Shah S."/>
            <person name="Dougan E. K."/>
            <person name="Thang M."/>
            <person name="Chan C."/>
        </authorList>
    </citation>
    <scope>NUCLEOTIDE SEQUENCE</scope>
</reference>
<dbReference type="PANTHER" id="PTHR47396:SF1">
    <property type="entry name" value="ATP-DEPENDENT HELICASE IRC3-RELATED"/>
    <property type="match status" value="1"/>
</dbReference>
<dbReference type="InterPro" id="IPR006935">
    <property type="entry name" value="Helicase/UvrB_N"/>
</dbReference>
<dbReference type="EMBL" id="CAUJNA010003343">
    <property type="protein sequence ID" value="CAJ1399632.1"/>
    <property type="molecule type" value="Genomic_DNA"/>
</dbReference>
<evidence type="ECO:0000256" key="1">
    <source>
        <dbReference type="SAM" id="MobiDB-lite"/>
    </source>
</evidence>
<proteinExistence type="predicted"/>
<dbReference type="SMART" id="SM00487">
    <property type="entry name" value="DEXDc"/>
    <property type="match status" value="1"/>
</dbReference>
<dbReference type="Pfam" id="PF00271">
    <property type="entry name" value="Helicase_C"/>
    <property type="match status" value="1"/>
</dbReference>
<dbReference type="InterPro" id="IPR027417">
    <property type="entry name" value="P-loop_NTPase"/>
</dbReference>
<accession>A0AA36J4U6</accession>
<dbReference type="GO" id="GO:0005524">
    <property type="term" value="F:ATP binding"/>
    <property type="evidence" value="ECO:0007669"/>
    <property type="project" value="InterPro"/>
</dbReference>
<feature type="region of interest" description="Disordered" evidence="1">
    <location>
        <begin position="507"/>
        <end position="549"/>
    </location>
</feature>
<dbReference type="PROSITE" id="PS51194">
    <property type="entry name" value="HELICASE_CTER"/>
    <property type="match status" value="1"/>
</dbReference>
<feature type="compositionally biased region" description="Basic and acidic residues" evidence="1">
    <location>
        <begin position="508"/>
        <end position="520"/>
    </location>
</feature>
<dbReference type="PANTHER" id="PTHR47396">
    <property type="entry name" value="TYPE I RESTRICTION ENZYME ECOKI R PROTEIN"/>
    <property type="match status" value="1"/>
</dbReference>
<evidence type="ECO:0000313" key="3">
    <source>
        <dbReference type="EMBL" id="CAJ1399632.1"/>
    </source>
</evidence>
<dbReference type="GO" id="GO:0003677">
    <property type="term" value="F:DNA binding"/>
    <property type="evidence" value="ECO:0007669"/>
    <property type="project" value="InterPro"/>
</dbReference>
<dbReference type="Proteomes" id="UP001178507">
    <property type="component" value="Unassembled WGS sequence"/>
</dbReference>
<sequence>MRRGLWGRRGRIMLVLGAFIGMRLAAQPAAVLVRAVLRPGQRSRARVFAGATEAESRLDARDVDFMQRLQGLAAEVLALPNLTAHQRLMWATSLRLDAVPVQELPPWFWERQNITRRTPGVDLLSLDGRRGIRCCAEAVEFQQVRRFLRLAKWVYKASDCVMVTSSPDVLSKQSQKWLRRSKAKRQTLSFTAPRRSRRLSRKPSKVLQADSSDPPLRPCQRECLEACAKGARVIEMACGTGKTRVMKELVRNISGRVLLTVPLRALLEQFAEDFPGFCKVGTGYNKHINWNAKGFLAVTDSVRMLKRLEFDAIFVDEAHHPQAGFPKTQDLYRFSATHWDEPDFRYSMGQAMEDRILCDYDLTVPVVTPHHGHTYLSLADLLLKQAGRFRRILAYCNSVQEAKSFRMVLRRLGMAAWHMNGGTQPKKRQKILEQFSGALQKPVHVLVTVEVLGEGINIPNADTCMFVEPRGSYRSIVQAIGRVLRPHPTKPLAHIVLPAVALTPQGSKRGEFSAPHDEHTVPMAQVPPELSDDSDDGLGRLRNPGAATGKETTGLLAQHVLNASLFPSRNTRAAQDKRKLLAPQTDHVRVKLLNKMPIDGSAHHMQKQDEREDARLATSAGAQILRSGGLRGSSEDGAGQQVSSTTVTTAKAVAGSHPQSLQMAGAATEDLRRQVRGLEAHQAPQKPKRMNAEAAAEKWQGRRAPGTPSHELVLRPYDANMIAHDVRKLSRGKVASAGLAEGKRSESAASLQATWVLPDHVKSPAVIANPTQYCPSGGRAEPALRRRGQKLAVRWRAESKLASGFNSQLQRFFAALVRADHRLFGLGRPLGQRVQVVDCSRAWRKVVCINEVTDTIFAELAAVLRKQDLWDLRFRDLERFISKHGRLPRETARRCEARSLCFWLQNQGAKVRSQQMLPHRLHRFLNATSPLIRKRVQVWMDLRRPTFERKCEELREYILANGTLPSFSRKHGFAAEYNLAAWLRRQTRGISIMEPMKWKMLEDIHPLVKAKLHSESTSIALVNVEVWQARLRELLGFVARERRLPQKLREGGLYKWLLLQRRRFRYGKLPSGLALQLQRSHPLIVQLLQGATGTMQATS</sequence>
<feature type="domain" description="Helicase C-terminal" evidence="2">
    <location>
        <begin position="377"/>
        <end position="534"/>
    </location>
</feature>
<dbReference type="InterPro" id="IPR001650">
    <property type="entry name" value="Helicase_C-like"/>
</dbReference>
<protein>
    <recommendedName>
        <fullName evidence="2">Helicase C-terminal domain-containing protein</fullName>
    </recommendedName>
</protein>
<organism evidence="3 4">
    <name type="scientific">Effrenium voratum</name>
    <dbReference type="NCBI Taxonomy" id="2562239"/>
    <lineage>
        <taxon>Eukaryota</taxon>
        <taxon>Sar</taxon>
        <taxon>Alveolata</taxon>
        <taxon>Dinophyceae</taxon>
        <taxon>Suessiales</taxon>
        <taxon>Symbiodiniaceae</taxon>
        <taxon>Effrenium</taxon>
    </lineage>
</organism>
<feature type="compositionally biased region" description="Basic residues" evidence="1">
    <location>
        <begin position="194"/>
        <end position="204"/>
    </location>
</feature>
<gene>
    <name evidence="3" type="ORF">EVOR1521_LOCUS23136</name>
</gene>
<keyword evidence="4" id="KW-1185">Reference proteome</keyword>
<dbReference type="SMART" id="SM00490">
    <property type="entry name" value="HELICc"/>
    <property type="match status" value="1"/>
</dbReference>
<dbReference type="Gene3D" id="3.40.50.300">
    <property type="entry name" value="P-loop containing nucleotide triphosphate hydrolases"/>
    <property type="match status" value="2"/>
</dbReference>
<dbReference type="SUPFAM" id="SSF52540">
    <property type="entry name" value="P-loop containing nucleoside triphosphate hydrolases"/>
    <property type="match status" value="1"/>
</dbReference>
<evidence type="ECO:0000259" key="2">
    <source>
        <dbReference type="PROSITE" id="PS51194"/>
    </source>
</evidence>